<evidence type="ECO:0000256" key="2">
    <source>
        <dbReference type="SAM" id="Phobius"/>
    </source>
</evidence>
<comment type="caution">
    <text evidence="3">The sequence shown here is derived from an EMBL/GenBank/DDBJ whole genome shotgun (WGS) entry which is preliminary data.</text>
</comment>
<feature type="transmembrane region" description="Helical" evidence="2">
    <location>
        <begin position="102"/>
        <end position="122"/>
    </location>
</feature>
<keyword evidence="2" id="KW-1133">Transmembrane helix</keyword>
<feature type="transmembrane region" description="Helical" evidence="2">
    <location>
        <begin position="46"/>
        <end position="66"/>
    </location>
</feature>
<evidence type="ECO:0000256" key="1">
    <source>
        <dbReference type="SAM" id="MobiDB-lite"/>
    </source>
</evidence>
<name>A0AA39HSH8_9BILA</name>
<sequence length="348" mass="37859">MDLPGSDSYSSEALKTLKLAIFAHFSISTGAFLFCAIGLAVGFSKIATATIVAFVQAMSSLVGLVFCQHESTVALALLVAFQIVVGASEVFYAALLFLHVRIFVGSGMALLFFVQGAMIFMAMQKPRINLPKALVNLTEGLFDKPQHVDESYTPADMRSWSILNLDSAWSQFSSSVASLSNVSSLTFPPHQSRSDTSINTLQSNEGPNTRNAAGRERKTKAEHKKISSVTKPESKNSNAEKMKSLQRIVKESCVSATIDVDSSASSEQYLFERCPQAAELPRSCVQMAEKTANVLPIDICSAPKTVEANEKASYRLIHQAKRSAMVTVKTKPVEKAVDFSEDNKQRKG</sequence>
<keyword evidence="4" id="KW-1185">Reference proteome</keyword>
<protein>
    <submittedName>
        <fullName evidence="3">Uncharacterized protein</fullName>
    </submittedName>
</protein>
<feature type="compositionally biased region" description="Polar residues" evidence="1">
    <location>
        <begin position="189"/>
        <end position="211"/>
    </location>
</feature>
<dbReference type="AlphaFoldDB" id="A0AA39HSH8"/>
<keyword evidence="2" id="KW-0812">Transmembrane</keyword>
<dbReference type="Proteomes" id="UP001175271">
    <property type="component" value="Unassembled WGS sequence"/>
</dbReference>
<feature type="region of interest" description="Disordered" evidence="1">
    <location>
        <begin position="187"/>
        <end position="241"/>
    </location>
</feature>
<reference evidence="3" key="1">
    <citation type="submission" date="2023-06" db="EMBL/GenBank/DDBJ databases">
        <title>Genomic analysis of the entomopathogenic nematode Steinernema hermaphroditum.</title>
        <authorList>
            <person name="Schwarz E.M."/>
            <person name="Heppert J.K."/>
            <person name="Baniya A."/>
            <person name="Schwartz H.T."/>
            <person name="Tan C.-H."/>
            <person name="Antoshechkin I."/>
            <person name="Sternberg P.W."/>
            <person name="Goodrich-Blair H."/>
            <person name="Dillman A.R."/>
        </authorList>
    </citation>
    <scope>NUCLEOTIDE SEQUENCE</scope>
    <source>
        <strain evidence="3">PS9179</strain>
        <tissue evidence="3">Whole animal</tissue>
    </source>
</reference>
<feature type="compositionally biased region" description="Basic and acidic residues" evidence="1">
    <location>
        <begin position="232"/>
        <end position="241"/>
    </location>
</feature>
<dbReference type="EMBL" id="JAUCMV010000003">
    <property type="protein sequence ID" value="KAK0410516.1"/>
    <property type="molecule type" value="Genomic_DNA"/>
</dbReference>
<feature type="transmembrane region" description="Helical" evidence="2">
    <location>
        <begin position="21"/>
        <end position="40"/>
    </location>
</feature>
<keyword evidence="2" id="KW-0472">Membrane</keyword>
<evidence type="ECO:0000313" key="3">
    <source>
        <dbReference type="EMBL" id="KAK0410516.1"/>
    </source>
</evidence>
<proteinExistence type="predicted"/>
<feature type="transmembrane region" description="Helical" evidence="2">
    <location>
        <begin position="73"/>
        <end position="96"/>
    </location>
</feature>
<organism evidence="3 4">
    <name type="scientific">Steinernema hermaphroditum</name>
    <dbReference type="NCBI Taxonomy" id="289476"/>
    <lineage>
        <taxon>Eukaryota</taxon>
        <taxon>Metazoa</taxon>
        <taxon>Ecdysozoa</taxon>
        <taxon>Nematoda</taxon>
        <taxon>Chromadorea</taxon>
        <taxon>Rhabditida</taxon>
        <taxon>Tylenchina</taxon>
        <taxon>Panagrolaimomorpha</taxon>
        <taxon>Strongyloidoidea</taxon>
        <taxon>Steinernematidae</taxon>
        <taxon>Steinernema</taxon>
    </lineage>
</organism>
<gene>
    <name evidence="3" type="ORF">QR680_005168</name>
</gene>
<evidence type="ECO:0000313" key="4">
    <source>
        <dbReference type="Proteomes" id="UP001175271"/>
    </source>
</evidence>
<accession>A0AA39HSH8</accession>